<name>A0A917PY88_9PSED</name>
<accession>A0A917PY88</accession>
<dbReference type="RefSeq" id="WP_188983813.1">
    <property type="nucleotide sequence ID" value="NZ_BMPO01000006.1"/>
</dbReference>
<evidence type="ECO:0000313" key="2">
    <source>
        <dbReference type="EMBL" id="GGK00128.1"/>
    </source>
</evidence>
<protein>
    <submittedName>
        <fullName evidence="2">Uncharacterized protein</fullName>
    </submittedName>
</protein>
<dbReference type="EMBL" id="BMPO01000006">
    <property type="protein sequence ID" value="GGK00128.1"/>
    <property type="molecule type" value="Genomic_DNA"/>
</dbReference>
<keyword evidence="3" id="KW-1185">Reference proteome</keyword>
<evidence type="ECO:0000256" key="1">
    <source>
        <dbReference type="SAM" id="Phobius"/>
    </source>
</evidence>
<feature type="transmembrane region" description="Helical" evidence="1">
    <location>
        <begin position="42"/>
        <end position="61"/>
    </location>
</feature>
<gene>
    <name evidence="2" type="ORF">GCM10009304_27430</name>
</gene>
<reference evidence="2" key="2">
    <citation type="submission" date="2020-09" db="EMBL/GenBank/DDBJ databases">
        <authorList>
            <person name="Sun Q."/>
            <person name="Ohkuma M."/>
        </authorList>
    </citation>
    <scope>NUCLEOTIDE SEQUENCE</scope>
    <source>
        <strain evidence="2">JCM 30078</strain>
    </source>
</reference>
<reference evidence="2" key="1">
    <citation type="journal article" date="2014" name="Int. J. Syst. Evol. Microbiol.">
        <title>Complete genome sequence of Corynebacterium casei LMG S-19264T (=DSM 44701T), isolated from a smear-ripened cheese.</title>
        <authorList>
            <consortium name="US DOE Joint Genome Institute (JGI-PGF)"/>
            <person name="Walter F."/>
            <person name="Albersmeier A."/>
            <person name="Kalinowski J."/>
            <person name="Ruckert C."/>
        </authorList>
    </citation>
    <scope>NUCLEOTIDE SEQUENCE</scope>
    <source>
        <strain evidence="2">JCM 30078</strain>
    </source>
</reference>
<organism evidence="2 3">
    <name type="scientific">Pseudomonas matsuisoli</name>
    <dbReference type="NCBI Taxonomy" id="1515666"/>
    <lineage>
        <taxon>Bacteria</taxon>
        <taxon>Pseudomonadati</taxon>
        <taxon>Pseudomonadota</taxon>
        <taxon>Gammaproteobacteria</taxon>
        <taxon>Pseudomonadales</taxon>
        <taxon>Pseudomonadaceae</taxon>
        <taxon>Pseudomonas</taxon>
    </lineage>
</organism>
<keyword evidence="1" id="KW-0812">Transmembrane</keyword>
<comment type="caution">
    <text evidence="2">The sequence shown here is derived from an EMBL/GenBank/DDBJ whole genome shotgun (WGS) entry which is preliminary data.</text>
</comment>
<sequence length="120" mass="12804">MNGPKCGDSVCVERVWAGLERKVRLHERKVIRFNDFDAMLPLYAVGALLVAVAMAIAAILAHDVRSPARVASITPNSGHVPIIRSEDVLSVVGDRSGGPAELAQAGKSKEGGRSPVRFVF</sequence>
<keyword evidence="1" id="KW-1133">Transmembrane helix</keyword>
<proteinExistence type="predicted"/>
<dbReference type="AlphaFoldDB" id="A0A917PY88"/>
<evidence type="ECO:0000313" key="3">
    <source>
        <dbReference type="Proteomes" id="UP000635983"/>
    </source>
</evidence>
<dbReference type="Proteomes" id="UP000635983">
    <property type="component" value="Unassembled WGS sequence"/>
</dbReference>
<keyword evidence="1" id="KW-0472">Membrane</keyword>